<keyword evidence="12" id="KW-1185">Reference proteome</keyword>
<dbReference type="InterPro" id="IPR013201">
    <property type="entry name" value="Prot_inhib_I29"/>
</dbReference>
<keyword evidence="7" id="KW-1015">Disulfide bond</keyword>
<dbReference type="SUPFAM" id="SSF54001">
    <property type="entry name" value="Cysteine proteinases"/>
    <property type="match status" value="1"/>
</dbReference>
<dbReference type="Ensembl" id="ENSAMXT00000050895.1">
    <property type="protein sequence ID" value="ENSAMXP00000030342.1"/>
    <property type="gene ID" value="ENSAMXG00000029871.1"/>
</dbReference>
<organism evidence="11 12">
    <name type="scientific">Astyanax mexicanus</name>
    <name type="common">Blind cave fish</name>
    <name type="synonym">Astyanax fasciatus mexicanus</name>
    <dbReference type="NCBI Taxonomy" id="7994"/>
    <lineage>
        <taxon>Eukaryota</taxon>
        <taxon>Metazoa</taxon>
        <taxon>Chordata</taxon>
        <taxon>Craniata</taxon>
        <taxon>Vertebrata</taxon>
        <taxon>Euteleostomi</taxon>
        <taxon>Actinopterygii</taxon>
        <taxon>Neopterygii</taxon>
        <taxon>Teleostei</taxon>
        <taxon>Ostariophysi</taxon>
        <taxon>Characiformes</taxon>
        <taxon>Characoidei</taxon>
        <taxon>Acestrorhamphidae</taxon>
        <taxon>Acestrorhamphinae</taxon>
        <taxon>Astyanax</taxon>
    </lineage>
</organism>
<evidence type="ECO:0000256" key="8">
    <source>
        <dbReference type="SAM" id="SignalP"/>
    </source>
</evidence>
<dbReference type="GO" id="GO:0012505">
    <property type="term" value="C:endomembrane system"/>
    <property type="evidence" value="ECO:0007669"/>
    <property type="project" value="UniProtKB-ARBA"/>
</dbReference>
<protein>
    <submittedName>
        <fullName evidence="11">Cathepsin L.1</fullName>
    </submittedName>
</protein>
<dbReference type="AlphaFoldDB" id="A0A3B1IKC5"/>
<evidence type="ECO:0000259" key="10">
    <source>
        <dbReference type="SMART" id="SM00848"/>
    </source>
</evidence>
<dbReference type="PROSITE" id="PS00640">
    <property type="entry name" value="THIOL_PROTEASE_ASN"/>
    <property type="match status" value="1"/>
</dbReference>
<evidence type="ECO:0000313" key="11">
    <source>
        <dbReference type="Ensembl" id="ENSAMXP00000030342.1"/>
    </source>
</evidence>
<dbReference type="PROSITE" id="PS00639">
    <property type="entry name" value="THIOL_PROTEASE_HIS"/>
    <property type="match status" value="1"/>
</dbReference>
<name>A0A3B1IKC5_ASTMX</name>
<evidence type="ECO:0000256" key="7">
    <source>
        <dbReference type="ARBA" id="ARBA00023157"/>
    </source>
</evidence>
<reference evidence="11" key="3">
    <citation type="submission" date="2025-05" db="UniProtKB">
        <authorList>
            <consortium name="Ensembl"/>
        </authorList>
    </citation>
    <scope>IDENTIFICATION</scope>
</reference>
<evidence type="ECO:0000313" key="12">
    <source>
        <dbReference type="Proteomes" id="UP000018467"/>
    </source>
</evidence>
<dbReference type="GO" id="GO:0031410">
    <property type="term" value="C:cytoplasmic vesicle"/>
    <property type="evidence" value="ECO:0007669"/>
    <property type="project" value="UniProtKB-ARBA"/>
</dbReference>
<dbReference type="STRING" id="7994.ENSAMXP00000030342"/>
<dbReference type="FunFam" id="2.40.50.170:FF:000001">
    <property type="entry name" value="Cathepsin L1"/>
    <property type="match status" value="1"/>
</dbReference>
<dbReference type="GeneTree" id="ENSGT00940000163885"/>
<dbReference type="CDD" id="cd02248">
    <property type="entry name" value="Peptidase_C1A"/>
    <property type="match status" value="1"/>
</dbReference>
<evidence type="ECO:0000256" key="2">
    <source>
        <dbReference type="ARBA" id="ARBA00022670"/>
    </source>
</evidence>
<dbReference type="SMART" id="SM00645">
    <property type="entry name" value="Pept_C1"/>
    <property type="match status" value="1"/>
</dbReference>
<feature type="domain" description="Cathepsin propeptide inhibitor" evidence="10">
    <location>
        <begin position="27"/>
        <end position="87"/>
    </location>
</feature>
<dbReference type="InterPro" id="IPR000169">
    <property type="entry name" value="Pept_cys_AS"/>
</dbReference>
<reference evidence="12" key="1">
    <citation type="submission" date="2013-03" db="EMBL/GenBank/DDBJ databases">
        <authorList>
            <person name="Jeffery W."/>
            <person name="Warren W."/>
            <person name="Wilson R.K."/>
        </authorList>
    </citation>
    <scope>NUCLEOTIDE SEQUENCE</scope>
    <source>
        <strain evidence="12">female</strain>
    </source>
</reference>
<dbReference type="Ensembl" id="ENSAMXT00000036468.1">
    <property type="protein sequence ID" value="ENSAMXP00000051828.1"/>
    <property type="gene ID" value="ENSAMXG00000029871.1"/>
</dbReference>
<evidence type="ECO:0000256" key="5">
    <source>
        <dbReference type="ARBA" id="ARBA00022807"/>
    </source>
</evidence>
<dbReference type="GO" id="GO:0006508">
    <property type="term" value="P:proteolysis"/>
    <property type="evidence" value="ECO:0007669"/>
    <property type="project" value="UniProtKB-KW"/>
</dbReference>
<dbReference type="Gene3D" id="1.10.287.2250">
    <property type="match status" value="1"/>
</dbReference>
<dbReference type="PANTHER" id="PTHR12411">
    <property type="entry name" value="CYSTEINE PROTEASE FAMILY C1-RELATED"/>
    <property type="match status" value="1"/>
</dbReference>
<reference evidence="12" key="2">
    <citation type="journal article" date="2014" name="Nat. Commun.">
        <title>The cavefish genome reveals candidate genes for eye loss.</title>
        <authorList>
            <person name="McGaugh S.E."/>
            <person name="Gross J.B."/>
            <person name="Aken B."/>
            <person name="Blin M."/>
            <person name="Borowsky R."/>
            <person name="Chalopin D."/>
            <person name="Hinaux H."/>
            <person name="Jeffery W.R."/>
            <person name="Keene A."/>
            <person name="Ma L."/>
            <person name="Minx P."/>
            <person name="Murphy D."/>
            <person name="O'Quin K.E."/>
            <person name="Retaux S."/>
            <person name="Rohner N."/>
            <person name="Searle S.M."/>
            <person name="Stahl B.A."/>
            <person name="Tabin C."/>
            <person name="Volff J.N."/>
            <person name="Yoshizawa M."/>
            <person name="Warren W.C."/>
        </authorList>
    </citation>
    <scope>NUCLEOTIDE SEQUENCE [LARGE SCALE GENOMIC DNA]</scope>
    <source>
        <strain evidence="12">female</strain>
    </source>
</reference>
<dbReference type="InterPro" id="IPR039417">
    <property type="entry name" value="Peptidase_C1A_papain-like"/>
</dbReference>
<dbReference type="GO" id="GO:0005767">
    <property type="term" value="C:secondary lysosome"/>
    <property type="evidence" value="ECO:0007669"/>
    <property type="project" value="UniProtKB-ARBA"/>
</dbReference>
<comment type="similarity">
    <text evidence="1">Belongs to the peptidase C1 family.</text>
</comment>
<proteinExistence type="inferred from homology"/>
<dbReference type="SMART" id="SM00848">
    <property type="entry name" value="Inhibitor_I29"/>
    <property type="match status" value="1"/>
</dbReference>
<dbReference type="Proteomes" id="UP000018467">
    <property type="component" value="Unassembled WGS sequence"/>
</dbReference>
<evidence type="ECO:0000256" key="1">
    <source>
        <dbReference type="ARBA" id="ARBA00008455"/>
    </source>
</evidence>
<keyword evidence="2" id="KW-0645">Protease</keyword>
<dbReference type="FunFam" id="3.90.70.10:FF:000006">
    <property type="entry name" value="Cathepsin S"/>
    <property type="match status" value="1"/>
</dbReference>
<evidence type="ECO:0000256" key="6">
    <source>
        <dbReference type="ARBA" id="ARBA00023145"/>
    </source>
</evidence>
<dbReference type="InterPro" id="IPR000668">
    <property type="entry name" value="Peptidase_C1A_C"/>
</dbReference>
<feature type="domain" description="Peptidase C1A papain C-terminal" evidence="9">
    <location>
        <begin position="167"/>
        <end position="383"/>
    </location>
</feature>
<dbReference type="InterPro" id="IPR038765">
    <property type="entry name" value="Papain-like_cys_pep_sf"/>
</dbReference>
<dbReference type="GO" id="GO:0008234">
    <property type="term" value="F:cysteine-type peptidase activity"/>
    <property type="evidence" value="ECO:0007669"/>
    <property type="project" value="UniProtKB-KW"/>
</dbReference>
<dbReference type="Gene3D" id="3.90.70.10">
    <property type="entry name" value="Cysteine proteinases"/>
    <property type="match status" value="1"/>
</dbReference>
<keyword evidence="5" id="KW-0788">Thiol protease</keyword>
<evidence type="ECO:0000256" key="3">
    <source>
        <dbReference type="ARBA" id="ARBA00022729"/>
    </source>
</evidence>
<dbReference type="InterPro" id="IPR025660">
    <property type="entry name" value="Pept_his_AS"/>
</dbReference>
<dbReference type="Pfam" id="PF00112">
    <property type="entry name" value="Peptidase_C1"/>
    <property type="match status" value="1"/>
</dbReference>
<evidence type="ECO:0000256" key="4">
    <source>
        <dbReference type="ARBA" id="ARBA00022801"/>
    </source>
</evidence>
<sequence>MRVFFLAVAALVVVAGAASVSVEDLEFNSWKLQHGKSYDSEEEESQRKMIWLNNRKLVLEHNMLADQGLKSYRLGMNIFGDMVRKHIQTHTHSSLYTYIYIFTSTTIYHSVQCCFLFHHFHEAAHHISLLQENQEFQAMFSHCVKSFNETDSLCTSTFLSEEEDTPLPRRVDWRKKGYVTDVKDQMSCGSCWAFSATGALEGQMFRKTGKLISLSEKQLVDCSQSFGNRGCNGGWPSKSFEYIKSNQGLEADFTYPYKPREETCRFNPQRVVATCSGFECLPQGDENALKKAVAKIGPISVAIDTSKHTFQLYKSGVYDEPGCSSTRLNHAVVLVGYGNAPRGKQYWLVKNSWGIGWGDNGYIKMSRNKMNQCGIATDATYPLV</sequence>
<feature type="signal peptide" evidence="8">
    <location>
        <begin position="1"/>
        <end position="19"/>
    </location>
</feature>
<accession>A0A3B1IKC5</accession>
<dbReference type="Bgee" id="ENSAMXG00000029871">
    <property type="expression patterns" value="Expressed in pharyngeal gill and 12 other cell types or tissues"/>
</dbReference>
<dbReference type="PROSITE" id="PS00139">
    <property type="entry name" value="THIOL_PROTEASE_CYS"/>
    <property type="match status" value="1"/>
</dbReference>
<keyword evidence="3 8" id="KW-0732">Signal</keyword>
<dbReference type="Pfam" id="PF08246">
    <property type="entry name" value="Inhibitor_I29"/>
    <property type="match status" value="1"/>
</dbReference>
<evidence type="ECO:0000259" key="9">
    <source>
        <dbReference type="SMART" id="SM00645"/>
    </source>
</evidence>
<feature type="chain" id="PRO_5044588370" evidence="8">
    <location>
        <begin position="20"/>
        <end position="384"/>
    </location>
</feature>
<dbReference type="PRINTS" id="PR00705">
    <property type="entry name" value="PAPAIN"/>
</dbReference>
<keyword evidence="4" id="KW-0378">Hydrolase</keyword>
<dbReference type="InterPro" id="IPR025661">
    <property type="entry name" value="Pept_asp_AS"/>
</dbReference>
<keyword evidence="6" id="KW-0865">Zymogen</keyword>
<dbReference type="InterPro" id="IPR013128">
    <property type="entry name" value="Peptidase_C1A"/>
</dbReference>